<dbReference type="GO" id="GO:0005524">
    <property type="term" value="F:ATP binding"/>
    <property type="evidence" value="ECO:0007669"/>
    <property type="project" value="UniProtKB-KW"/>
</dbReference>
<evidence type="ECO:0000259" key="2">
    <source>
        <dbReference type="Pfam" id="PF13581"/>
    </source>
</evidence>
<gene>
    <name evidence="3" type="ORF">ACFO4R_11665</name>
</gene>
<name>A0ABV9QST6_9FIRM</name>
<organism evidence="3 4">
    <name type="scientific">Filifactor villosus</name>
    <dbReference type="NCBI Taxonomy" id="29374"/>
    <lineage>
        <taxon>Bacteria</taxon>
        <taxon>Bacillati</taxon>
        <taxon>Bacillota</taxon>
        <taxon>Clostridia</taxon>
        <taxon>Peptostreptococcales</taxon>
        <taxon>Filifactoraceae</taxon>
        <taxon>Filifactor</taxon>
    </lineage>
</organism>
<dbReference type="RefSeq" id="WP_379789368.1">
    <property type="nucleotide sequence ID" value="NZ_JBHSHL010000060.1"/>
</dbReference>
<dbReference type="Pfam" id="PF13581">
    <property type="entry name" value="HATPase_c_2"/>
    <property type="match status" value="1"/>
</dbReference>
<keyword evidence="1" id="KW-0723">Serine/threonine-protein kinase</keyword>
<keyword evidence="3" id="KW-0547">Nucleotide-binding</keyword>
<feature type="domain" description="Histidine kinase/HSP90-like ATPase" evidence="2">
    <location>
        <begin position="4"/>
        <end position="122"/>
    </location>
</feature>
<dbReference type="InterPro" id="IPR003594">
    <property type="entry name" value="HATPase_dom"/>
</dbReference>
<keyword evidence="1" id="KW-0808">Transferase</keyword>
<dbReference type="InterPro" id="IPR036890">
    <property type="entry name" value="HATPase_C_sf"/>
</dbReference>
<evidence type="ECO:0000313" key="3">
    <source>
        <dbReference type="EMBL" id="MFC4805701.1"/>
    </source>
</evidence>
<proteinExistence type="predicted"/>
<keyword evidence="4" id="KW-1185">Reference proteome</keyword>
<dbReference type="SUPFAM" id="SSF55874">
    <property type="entry name" value="ATPase domain of HSP90 chaperone/DNA topoisomerase II/histidine kinase"/>
    <property type="match status" value="1"/>
</dbReference>
<accession>A0ABV9QST6</accession>
<keyword evidence="3" id="KW-0067">ATP-binding</keyword>
<dbReference type="PANTHER" id="PTHR35526:SF3">
    <property type="entry name" value="ANTI-SIGMA-F FACTOR RSBW"/>
    <property type="match status" value="1"/>
</dbReference>
<evidence type="ECO:0000313" key="4">
    <source>
        <dbReference type="Proteomes" id="UP001595916"/>
    </source>
</evidence>
<dbReference type="EMBL" id="JBHSHL010000060">
    <property type="protein sequence ID" value="MFC4805701.1"/>
    <property type="molecule type" value="Genomic_DNA"/>
</dbReference>
<sequence length="128" mass="14102">MELPTNPEYVAVARLTVSAISNMIGFNIEDIEDIKIALSEACSNAIRHSQRDLFQLNFEIGMDKLGIEVTDDGVGCVVEHLNEPDLNDPKEGGLGLFIIRSLMDDVCIESGLDKGTRICMTKFLEEGK</sequence>
<dbReference type="PANTHER" id="PTHR35526">
    <property type="entry name" value="ANTI-SIGMA-F FACTOR RSBW-RELATED"/>
    <property type="match status" value="1"/>
</dbReference>
<dbReference type="CDD" id="cd16936">
    <property type="entry name" value="HATPase_RsbW-like"/>
    <property type="match status" value="1"/>
</dbReference>
<protein>
    <submittedName>
        <fullName evidence="3">ATP-binding protein</fullName>
    </submittedName>
</protein>
<reference evidence="4" key="1">
    <citation type="journal article" date="2019" name="Int. J. Syst. Evol. Microbiol.">
        <title>The Global Catalogue of Microorganisms (GCM) 10K type strain sequencing project: providing services to taxonomists for standard genome sequencing and annotation.</title>
        <authorList>
            <consortium name="The Broad Institute Genomics Platform"/>
            <consortium name="The Broad Institute Genome Sequencing Center for Infectious Disease"/>
            <person name="Wu L."/>
            <person name="Ma J."/>
        </authorList>
    </citation>
    <scope>NUCLEOTIDE SEQUENCE [LARGE SCALE GENOMIC DNA]</scope>
    <source>
        <strain evidence="4">CCUG 46385</strain>
    </source>
</reference>
<dbReference type="InterPro" id="IPR050267">
    <property type="entry name" value="Anti-sigma-factor_SerPK"/>
</dbReference>
<comment type="caution">
    <text evidence="3">The sequence shown here is derived from an EMBL/GenBank/DDBJ whole genome shotgun (WGS) entry which is preliminary data.</text>
</comment>
<dbReference type="Gene3D" id="3.30.565.10">
    <property type="entry name" value="Histidine kinase-like ATPase, C-terminal domain"/>
    <property type="match status" value="1"/>
</dbReference>
<keyword evidence="1" id="KW-0418">Kinase</keyword>
<dbReference type="Proteomes" id="UP001595916">
    <property type="component" value="Unassembled WGS sequence"/>
</dbReference>
<evidence type="ECO:0000256" key="1">
    <source>
        <dbReference type="ARBA" id="ARBA00022527"/>
    </source>
</evidence>